<comment type="caution">
    <text evidence="3">The sequence shown here is derived from an EMBL/GenBank/DDBJ whole genome shotgun (WGS) entry which is preliminary data.</text>
</comment>
<name>A0A511WMH2_9BACI</name>
<evidence type="ECO:0000256" key="1">
    <source>
        <dbReference type="ARBA" id="ARBA00022801"/>
    </source>
</evidence>
<dbReference type="AlphaFoldDB" id="A0A511WMH2"/>
<dbReference type="SMR" id="A0A511WMH2"/>
<dbReference type="RefSeq" id="WP_146813010.1">
    <property type="nucleotide sequence ID" value="NZ_BJYD01000004.1"/>
</dbReference>
<dbReference type="PANTHER" id="PTHR43798:SF31">
    <property type="entry name" value="AB HYDROLASE SUPERFAMILY PROTEIN YCLE"/>
    <property type="match status" value="1"/>
</dbReference>
<dbReference type="PANTHER" id="PTHR43798">
    <property type="entry name" value="MONOACYLGLYCEROL LIPASE"/>
    <property type="match status" value="1"/>
</dbReference>
<proteinExistence type="predicted"/>
<evidence type="ECO:0000313" key="3">
    <source>
        <dbReference type="EMBL" id="GEN52257.1"/>
    </source>
</evidence>
<sequence length="277" mass="32054">MERYFIKVRDKKVRVTEWGEKSHPVIFCLHGLGSTSLSFIEIAEALQNEYHVISIDVPGHGRTDPFDTGEEYEMKAMVRWLKEVHHELNLERFYFLSHSWGSFLALFYVDAYPNDVLGSILLDGGYQTKRLGNQTVQEEVAFYEGDFEESVDSWETFLDHAVFAPGARRSDSLKLAAEDLALKKGGRFYWHARGRTAASMVRAMYKDETADLYHRLPSDLLLLRATQPESMETQRKKTASIFEKETGAEVVEVPEASHMLHWDRPRLVVQYIRNQWS</sequence>
<evidence type="ECO:0000259" key="2">
    <source>
        <dbReference type="Pfam" id="PF00561"/>
    </source>
</evidence>
<dbReference type="InterPro" id="IPR050266">
    <property type="entry name" value="AB_hydrolase_sf"/>
</dbReference>
<dbReference type="GO" id="GO:0016787">
    <property type="term" value="F:hydrolase activity"/>
    <property type="evidence" value="ECO:0007669"/>
    <property type="project" value="UniProtKB-KW"/>
</dbReference>
<protein>
    <submittedName>
        <fullName evidence="3">Lipase</fullName>
    </submittedName>
</protein>
<dbReference type="SUPFAM" id="SSF53474">
    <property type="entry name" value="alpha/beta-Hydrolases"/>
    <property type="match status" value="1"/>
</dbReference>
<dbReference type="InterPro" id="IPR029058">
    <property type="entry name" value="AB_hydrolase_fold"/>
</dbReference>
<feature type="domain" description="AB hydrolase-1" evidence="2">
    <location>
        <begin position="24"/>
        <end position="265"/>
    </location>
</feature>
<accession>A0A511WMH2</accession>
<evidence type="ECO:0000313" key="4">
    <source>
        <dbReference type="Proteomes" id="UP000321886"/>
    </source>
</evidence>
<dbReference type="EMBL" id="BJYD01000004">
    <property type="protein sequence ID" value="GEN52257.1"/>
    <property type="molecule type" value="Genomic_DNA"/>
</dbReference>
<dbReference type="OrthoDB" id="9775557at2"/>
<dbReference type="Pfam" id="PF00561">
    <property type="entry name" value="Abhydrolase_1"/>
    <property type="match status" value="1"/>
</dbReference>
<gene>
    <name evidence="3" type="ORF">HFA01_05190</name>
</gene>
<organism evidence="3 4">
    <name type="scientific">Halobacillus faecis</name>
    <dbReference type="NCBI Taxonomy" id="360184"/>
    <lineage>
        <taxon>Bacteria</taxon>
        <taxon>Bacillati</taxon>
        <taxon>Bacillota</taxon>
        <taxon>Bacilli</taxon>
        <taxon>Bacillales</taxon>
        <taxon>Bacillaceae</taxon>
        <taxon>Halobacillus</taxon>
    </lineage>
</organism>
<dbReference type="InterPro" id="IPR000073">
    <property type="entry name" value="AB_hydrolase_1"/>
</dbReference>
<keyword evidence="4" id="KW-1185">Reference proteome</keyword>
<dbReference type="GO" id="GO:0016020">
    <property type="term" value="C:membrane"/>
    <property type="evidence" value="ECO:0007669"/>
    <property type="project" value="TreeGrafter"/>
</dbReference>
<dbReference type="Proteomes" id="UP000321886">
    <property type="component" value="Unassembled WGS sequence"/>
</dbReference>
<dbReference type="Gene3D" id="3.40.50.1820">
    <property type="entry name" value="alpha/beta hydrolase"/>
    <property type="match status" value="1"/>
</dbReference>
<keyword evidence="1" id="KW-0378">Hydrolase</keyword>
<reference evidence="3 4" key="1">
    <citation type="submission" date="2019-07" db="EMBL/GenBank/DDBJ databases">
        <title>Whole genome shotgun sequence of Halobacillus faecis NBRC 103569.</title>
        <authorList>
            <person name="Hosoyama A."/>
            <person name="Uohara A."/>
            <person name="Ohji S."/>
            <person name="Ichikawa N."/>
        </authorList>
    </citation>
    <scope>NUCLEOTIDE SEQUENCE [LARGE SCALE GENOMIC DNA]</scope>
    <source>
        <strain evidence="3 4">NBRC 103569</strain>
    </source>
</reference>